<evidence type="ECO:0000313" key="2">
    <source>
        <dbReference type="EMBL" id="MFF1278034.1"/>
    </source>
</evidence>
<feature type="compositionally biased region" description="Basic and acidic residues" evidence="1">
    <location>
        <begin position="66"/>
        <end position="76"/>
    </location>
</feature>
<feature type="region of interest" description="Disordered" evidence="1">
    <location>
        <begin position="1"/>
        <end position="79"/>
    </location>
</feature>
<dbReference type="EMBL" id="JBHVZQ010000047">
    <property type="protein sequence ID" value="MFF1278034.1"/>
    <property type="molecule type" value="Genomic_DNA"/>
</dbReference>
<evidence type="ECO:0000256" key="1">
    <source>
        <dbReference type="SAM" id="MobiDB-lite"/>
    </source>
</evidence>
<organism evidence="2 3">
    <name type="scientific">Streptomyces marokkonensis</name>
    <dbReference type="NCBI Taxonomy" id="324855"/>
    <lineage>
        <taxon>Bacteria</taxon>
        <taxon>Bacillati</taxon>
        <taxon>Actinomycetota</taxon>
        <taxon>Actinomycetes</taxon>
        <taxon>Kitasatosporales</taxon>
        <taxon>Streptomycetaceae</taxon>
        <taxon>Streptomyces</taxon>
    </lineage>
</organism>
<reference evidence="2 3" key="1">
    <citation type="submission" date="2024-09" db="EMBL/GenBank/DDBJ databases">
        <title>The Natural Products Discovery Center: Release of the First 8490 Sequenced Strains for Exploring Actinobacteria Biosynthetic Diversity.</title>
        <authorList>
            <person name="Kalkreuter E."/>
            <person name="Kautsar S.A."/>
            <person name="Yang D."/>
            <person name="Bader C.D."/>
            <person name="Teijaro C.N."/>
            <person name="Fluegel L."/>
            <person name="Davis C.M."/>
            <person name="Simpson J.R."/>
            <person name="Lauterbach L."/>
            <person name="Steele A.D."/>
            <person name="Gui C."/>
            <person name="Meng S."/>
            <person name="Li G."/>
            <person name="Viehrig K."/>
            <person name="Ye F."/>
            <person name="Su P."/>
            <person name="Kiefer A.F."/>
            <person name="Nichols A."/>
            <person name="Cepeda A.J."/>
            <person name="Yan W."/>
            <person name="Fan B."/>
            <person name="Jiang Y."/>
            <person name="Adhikari A."/>
            <person name="Zheng C.-J."/>
            <person name="Schuster L."/>
            <person name="Cowan T.M."/>
            <person name="Smanski M.J."/>
            <person name="Chevrette M.G."/>
            <person name="De Carvalho L.P.S."/>
            <person name="Shen B."/>
        </authorList>
    </citation>
    <scope>NUCLEOTIDE SEQUENCE [LARGE SCALE GENOMIC DNA]</scope>
    <source>
        <strain evidence="2 3">NPDC058328</strain>
    </source>
</reference>
<dbReference type="Proteomes" id="UP001601627">
    <property type="component" value="Unassembled WGS sequence"/>
</dbReference>
<gene>
    <name evidence="2" type="ORF">ACFVZC_32330</name>
</gene>
<name>A0ABW6QFM8_9ACTN</name>
<comment type="caution">
    <text evidence="2">The sequence shown here is derived from an EMBL/GenBank/DDBJ whole genome shotgun (WGS) entry which is preliminary data.</text>
</comment>
<dbReference type="RefSeq" id="WP_388240250.1">
    <property type="nucleotide sequence ID" value="NZ_JBHVZQ010000047.1"/>
</dbReference>
<keyword evidence="3" id="KW-1185">Reference proteome</keyword>
<protein>
    <submittedName>
        <fullName evidence="2">Uncharacterized protein</fullName>
    </submittedName>
</protein>
<feature type="region of interest" description="Disordered" evidence="1">
    <location>
        <begin position="113"/>
        <end position="164"/>
    </location>
</feature>
<accession>A0ABW6QFM8</accession>
<sequence>MVERGPGDQQVQGDVEPGEGGVDDVHVLVGPPSADQAHGRLRSRDTEGIPGPDAFDIGDPVAFIGDGERPHLERQTGKAGGQLVAYGVGGREYPDTPFAVAGQAADQPQRGVLGGHELVDEPGVRPAEQPGGAVQGIAGAEHHHRGHGPRLPPDLAGDLGDGLP</sequence>
<evidence type="ECO:0000313" key="3">
    <source>
        <dbReference type="Proteomes" id="UP001601627"/>
    </source>
</evidence>
<proteinExistence type="predicted"/>